<dbReference type="OrthoDB" id="4832958at2"/>
<dbReference type="RefSeq" id="WP_151424481.1">
    <property type="nucleotide sequence ID" value="NZ_WBJX01000005.1"/>
</dbReference>
<dbReference type="Gene3D" id="3.40.50.850">
    <property type="entry name" value="Isochorismatase-like"/>
    <property type="match status" value="1"/>
</dbReference>
<organism evidence="4 5">
    <name type="scientific">Pseudoclavibacter terrae</name>
    <dbReference type="NCBI Taxonomy" id="1530195"/>
    <lineage>
        <taxon>Bacteria</taxon>
        <taxon>Bacillati</taxon>
        <taxon>Actinomycetota</taxon>
        <taxon>Actinomycetes</taxon>
        <taxon>Micrococcales</taxon>
        <taxon>Microbacteriaceae</taxon>
        <taxon>Pseudoclavibacter</taxon>
    </lineage>
</organism>
<sequence length="246" mass="24954">MTTTTPTASTAEKQAGSNTVTADNDTVSADNDAVSADNDYAAAGFGQRLGFGRKPALIVIDFVDAYLVETSPLYAGVEDELASAARVLQSARAAGIPVLYTVVEQDTGPTGGGVFARKAAGLATLATGSPLGAIAAPLTPAAGEPILSKKYASSFFGTSLATDLTVLGCDSVILVGLSTSGCVRATAVDACQHGFIPLVVRDAVGDRRSEPHEAALFDLDAKYADVVSEHDVVDYLAGIAAVPATS</sequence>
<dbReference type="SUPFAM" id="SSF52499">
    <property type="entry name" value="Isochorismatase-like hydrolases"/>
    <property type="match status" value="1"/>
</dbReference>
<dbReference type="PANTHER" id="PTHR43540">
    <property type="entry name" value="PEROXYUREIDOACRYLATE/UREIDOACRYLATE AMIDOHYDROLASE-RELATED"/>
    <property type="match status" value="1"/>
</dbReference>
<keyword evidence="5" id="KW-1185">Reference proteome</keyword>
<reference evidence="4 5" key="1">
    <citation type="submission" date="2019-09" db="EMBL/GenBank/DDBJ databases">
        <title>Phylogeny of genus Pseudoclavibacter and closely related genus.</title>
        <authorList>
            <person name="Li Y."/>
        </authorList>
    </citation>
    <scope>NUCLEOTIDE SEQUENCE [LARGE SCALE GENOMIC DNA]</scope>
    <source>
        <strain evidence="4 5">THG-MD12</strain>
    </source>
</reference>
<comment type="caution">
    <text evidence="4">The sequence shown here is derived from an EMBL/GenBank/DDBJ whole genome shotgun (WGS) entry which is preliminary data.</text>
</comment>
<dbReference type="PRINTS" id="PR01398">
    <property type="entry name" value="ISCHRISMTASE"/>
</dbReference>
<gene>
    <name evidence="4" type="ORF">F8O03_14395</name>
</gene>
<dbReference type="PANTHER" id="PTHR43540:SF1">
    <property type="entry name" value="ISOCHORISMATASE HYDROLASE"/>
    <property type="match status" value="1"/>
</dbReference>
<evidence type="ECO:0000313" key="4">
    <source>
        <dbReference type="EMBL" id="KAB1636760.1"/>
    </source>
</evidence>
<dbReference type="GO" id="GO:0008908">
    <property type="term" value="F:isochorismatase activity"/>
    <property type="evidence" value="ECO:0007669"/>
    <property type="project" value="InterPro"/>
</dbReference>
<dbReference type="Proteomes" id="UP000490386">
    <property type="component" value="Unassembled WGS sequence"/>
</dbReference>
<feature type="region of interest" description="Disordered" evidence="2">
    <location>
        <begin position="1"/>
        <end position="26"/>
    </location>
</feature>
<keyword evidence="1" id="KW-0378">Hydrolase</keyword>
<dbReference type="AlphaFoldDB" id="A0A7J5AYX4"/>
<evidence type="ECO:0000313" key="5">
    <source>
        <dbReference type="Proteomes" id="UP000490386"/>
    </source>
</evidence>
<dbReference type="InterPro" id="IPR050272">
    <property type="entry name" value="Isochorismatase-like_hydrls"/>
</dbReference>
<protein>
    <submittedName>
        <fullName evidence="4">Isochorismatase family protein</fullName>
    </submittedName>
</protein>
<evidence type="ECO:0000256" key="1">
    <source>
        <dbReference type="ARBA" id="ARBA00022801"/>
    </source>
</evidence>
<name>A0A7J5AYX4_9MICO</name>
<dbReference type="Pfam" id="PF00857">
    <property type="entry name" value="Isochorismatase"/>
    <property type="match status" value="1"/>
</dbReference>
<dbReference type="EMBL" id="WBJX01000005">
    <property type="protein sequence ID" value="KAB1636760.1"/>
    <property type="molecule type" value="Genomic_DNA"/>
</dbReference>
<evidence type="ECO:0000259" key="3">
    <source>
        <dbReference type="Pfam" id="PF00857"/>
    </source>
</evidence>
<feature type="compositionally biased region" description="Polar residues" evidence="2">
    <location>
        <begin position="15"/>
        <end position="26"/>
    </location>
</feature>
<feature type="compositionally biased region" description="Low complexity" evidence="2">
    <location>
        <begin position="1"/>
        <end position="11"/>
    </location>
</feature>
<dbReference type="InterPro" id="IPR036380">
    <property type="entry name" value="Isochorismatase-like_sf"/>
</dbReference>
<accession>A0A7J5AYX4</accession>
<dbReference type="InterPro" id="IPR016291">
    <property type="entry name" value="Isochorismatase"/>
</dbReference>
<evidence type="ECO:0000256" key="2">
    <source>
        <dbReference type="SAM" id="MobiDB-lite"/>
    </source>
</evidence>
<dbReference type="InterPro" id="IPR000868">
    <property type="entry name" value="Isochorismatase-like_dom"/>
</dbReference>
<proteinExistence type="predicted"/>
<feature type="domain" description="Isochorismatase-like" evidence="3">
    <location>
        <begin position="56"/>
        <end position="228"/>
    </location>
</feature>